<reference evidence="1" key="1">
    <citation type="submission" date="2022-03" db="EMBL/GenBank/DDBJ databases">
        <title>Identification of a novel bacterium isolated from mangrove sediments.</title>
        <authorList>
            <person name="Pan X."/>
        </authorList>
    </citation>
    <scope>NUCLEOTIDE SEQUENCE</scope>
    <source>
        <strain evidence="1">B2580</strain>
    </source>
</reference>
<comment type="caution">
    <text evidence="1">The sequence shown here is derived from an EMBL/GenBank/DDBJ whole genome shotgun (WGS) entry which is preliminary data.</text>
</comment>
<dbReference type="PANTHER" id="PTHR36234:SF5">
    <property type="entry name" value="LYSYL ENDOPEPTIDASE"/>
    <property type="match status" value="1"/>
</dbReference>
<dbReference type="SUPFAM" id="SSF50494">
    <property type="entry name" value="Trypsin-like serine proteases"/>
    <property type="match status" value="1"/>
</dbReference>
<organism evidence="1 2">
    <name type="scientific">Novosphingobium album</name>
    <name type="common">ex Hu et al. 2023</name>
    <dbReference type="NCBI Taxonomy" id="2930093"/>
    <lineage>
        <taxon>Bacteria</taxon>
        <taxon>Pseudomonadati</taxon>
        <taxon>Pseudomonadota</taxon>
        <taxon>Alphaproteobacteria</taxon>
        <taxon>Sphingomonadales</taxon>
        <taxon>Sphingomonadaceae</taxon>
        <taxon>Novosphingobium</taxon>
    </lineage>
</organism>
<dbReference type="InterPro" id="IPR009003">
    <property type="entry name" value="Peptidase_S1_PA"/>
</dbReference>
<gene>
    <name evidence="1" type="ORF">MTR64_21070</name>
</gene>
<accession>A0ABT0B8E4</accession>
<dbReference type="RefSeq" id="WP_243996533.1">
    <property type="nucleotide sequence ID" value="NZ_JALHLE010000058.1"/>
</dbReference>
<sequence length="294" mass="31403">MDVNNARLCAAVRMVERGPARRARGAALAEFMGGADVDPTLIEPIDRQQARAKLLHMESLGTQIGKTPEASRKLFEAVIGKDDSLPRRFLASGDAAARAVGRVIVHGGALYGTGSLIGSRVMITNNHVLPDTDTADGSAIELGYYEPVPGQAAFEGQSFPLDPDLFFYTSEDLDFTLCGVQSEIDGRSTANFGALDLFWESGKALVGERVNIVHHAGGRPQVLSIRENAMVDIFDDWLHYLADTEPGSSGAAVFNDEWQMIALHHASVPTGDGSVMNEGVRVSSIVAHLVGAMG</sequence>
<dbReference type="GO" id="GO:0006508">
    <property type="term" value="P:proteolysis"/>
    <property type="evidence" value="ECO:0007669"/>
    <property type="project" value="UniProtKB-KW"/>
</dbReference>
<dbReference type="EMBL" id="JALHLE010000058">
    <property type="protein sequence ID" value="MCJ2181064.1"/>
    <property type="molecule type" value="Genomic_DNA"/>
</dbReference>
<keyword evidence="2" id="KW-1185">Reference proteome</keyword>
<evidence type="ECO:0000313" key="2">
    <source>
        <dbReference type="Proteomes" id="UP001162880"/>
    </source>
</evidence>
<dbReference type="PANTHER" id="PTHR36234">
    <property type="entry name" value="LYSYL ENDOPEPTIDASE"/>
    <property type="match status" value="1"/>
</dbReference>
<keyword evidence="1" id="KW-0378">Hydrolase</keyword>
<dbReference type="InterPro" id="IPR043504">
    <property type="entry name" value="Peptidase_S1_PA_chymotrypsin"/>
</dbReference>
<protein>
    <submittedName>
        <fullName evidence="1">Serine protease</fullName>
    </submittedName>
</protein>
<keyword evidence="1" id="KW-0645">Protease</keyword>
<name>A0ABT0B8E4_9SPHN</name>
<dbReference type="Pfam" id="PF13365">
    <property type="entry name" value="Trypsin_2"/>
    <property type="match status" value="1"/>
</dbReference>
<dbReference type="Gene3D" id="2.40.10.10">
    <property type="entry name" value="Trypsin-like serine proteases"/>
    <property type="match status" value="2"/>
</dbReference>
<evidence type="ECO:0000313" key="1">
    <source>
        <dbReference type="EMBL" id="MCJ2181064.1"/>
    </source>
</evidence>
<dbReference type="Proteomes" id="UP001162880">
    <property type="component" value="Unassembled WGS sequence"/>
</dbReference>
<proteinExistence type="predicted"/>
<dbReference type="GO" id="GO:0008233">
    <property type="term" value="F:peptidase activity"/>
    <property type="evidence" value="ECO:0007669"/>
    <property type="project" value="UniProtKB-KW"/>
</dbReference>